<dbReference type="EMBL" id="MTHD01000002">
    <property type="protein sequence ID" value="OMG54845.1"/>
    <property type="molecule type" value="Genomic_DNA"/>
</dbReference>
<accession>A0A1R1I808</accession>
<evidence type="ECO:0000313" key="2">
    <source>
        <dbReference type="Proteomes" id="UP000187526"/>
    </source>
</evidence>
<organism evidence="1 2">
    <name type="scientific">Azonexus hydrophilus</name>
    <dbReference type="NCBI Taxonomy" id="418702"/>
    <lineage>
        <taxon>Bacteria</taxon>
        <taxon>Pseudomonadati</taxon>
        <taxon>Pseudomonadota</taxon>
        <taxon>Betaproteobacteria</taxon>
        <taxon>Rhodocyclales</taxon>
        <taxon>Azonexaceae</taxon>
        <taxon>Azonexus</taxon>
    </lineage>
</organism>
<name>A0A1R1I808_9RHOO</name>
<dbReference type="AlphaFoldDB" id="A0A1R1I808"/>
<comment type="caution">
    <text evidence="1">The sequence shown here is derived from an EMBL/GenBank/DDBJ whole genome shotgun (WGS) entry which is preliminary data.</text>
</comment>
<dbReference type="STRING" id="418702.BJN45_06625"/>
<evidence type="ECO:0000313" key="1">
    <source>
        <dbReference type="EMBL" id="OMG54845.1"/>
    </source>
</evidence>
<proteinExistence type="predicted"/>
<dbReference type="Proteomes" id="UP000187526">
    <property type="component" value="Unassembled WGS sequence"/>
</dbReference>
<reference evidence="1 2" key="1">
    <citation type="submission" date="2016-10" db="EMBL/GenBank/DDBJ databases">
        <title>Alkaliphiles isolated from bioreactors.</title>
        <authorList>
            <person name="Salah Z."/>
            <person name="Rout S.P."/>
            <person name="Humphreys P.N."/>
        </authorList>
    </citation>
    <scope>NUCLEOTIDE SEQUENCE [LARGE SCALE GENOMIC DNA]</scope>
    <source>
        <strain evidence="1 2">ZS02</strain>
    </source>
</reference>
<gene>
    <name evidence="1" type="ORF">BJN45_06625</name>
</gene>
<keyword evidence="2" id="KW-1185">Reference proteome</keyword>
<protein>
    <submittedName>
        <fullName evidence="1">Uncharacterized protein</fullName>
    </submittedName>
</protein>
<sequence>MIMTNQQIRTAIRSGWPFFGVTSQGQVMARYVPFGPVFRWKRNQMVPTPLQGEDLLWWMQASDEEGSEE</sequence>